<accession>A0A7S4A8A5</accession>
<protein>
    <submittedName>
        <fullName evidence="2">Uncharacterized protein</fullName>
    </submittedName>
</protein>
<dbReference type="AlphaFoldDB" id="A0A7S4A8A5"/>
<evidence type="ECO:0000256" key="1">
    <source>
        <dbReference type="SAM" id="MobiDB-lite"/>
    </source>
</evidence>
<reference evidence="3" key="2">
    <citation type="submission" date="2021-11" db="EMBL/GenBank/DDBJ databases">
        <authorList>
            <consortium name="Genoscope - CEA"/>
            <person name="William W."/>
        </authorList>
    </citation>
    <scope>NUCLEOTIDE SEQUENCE</scope>
</reference>
<dbReference type="EMBL" id="CAKKNE010000006">
    <property type="protein sequence ID" value="CAH0379091.1"/>
    <property type="molecule type" value="Genomic_DNA"/>
</dbReference>
<organism evidence="2">
    <name type="scientific">Pelagomonas calceolata</name>
    <dbReference type="NCBI Taxonomy" id="35677"/>
    <lineage>
        <taxon>Eukaryota</taxon>
        <taxon>Sar</taxon>
        <taxon>Stramenopiles</taxon>
        <taxon>Ochrophyta</taxon>
        <taxon>Pelagophyceae</taxon>
        <taxon>Pelagomonadales</taxon>
        <taxon>Pelagomonadaceae</taxon>
        <taxon>Pelagomonas</taxon>
    </lineage>
</organism>
<keyword evidence="4" id="KW-1185">Reference proteome</keyword>
<sequence length="222" mass="26128">MAAEEAKNEVEIFGGELPNFLIDDDKYKALKAKRQEAMQRLKDAHEELFKKMPEMPTEVEGISRDDPPSWEQLFEQQQEIQVLVNKLKERNRKMYEDKDEYYRTVEQMNAKMDSIEAVIEEKKPLLEAAQKLVAEEKALEQERVDAMDDDERAAWDASEAARIYLEESEKARKEAEEAEAERWASLTEAERQAEEKEKRRLAAEEEAAAEERRLQQEEDDEW</sequence>
<evidence type="ECO:0000313" key="4">
    <source>
        <dbReference type="Proteomes" id="UP000789595"/>
    </source>
</evidence>
<dbReference type="Proteomes" id="UP000789595">
    <property type="component" value="Unassembled WGS sequence"/>
</dbReference>
<evidence type="ECO:0000313" key="3">
    <source>
        <dbReference type="EMBL" id="CAH0379091.1"/>
    </source>
</evidence>
<feature type="region of interest" description="Disordered" evidence="1">
    <location>
        <begin position="168"/>
        <end position="222"/>
    </location>
</feature>
<gene>
    <name evidence="2" type="ORF">PCAL00307_LOCUS22399</name>
    <name evidence="3" type="ORF">PECAL_6P06920</name>
</gene>
<name>A0A7S4A8A5_9STRA</name>
<reference evidence="2" key="1">
    <citation type="submission" date="2021-01" db="EMBL/GenBank/DDBJ databases">
        <authorList>
            <person name="Corre E."/>
            <person name="Pelletier E."/>
            <person name="Niang G."/>
            <person name="Scheremetjew M."/>
            <person name="Finn R."/>
            <person name="Kale V."/>
            <person name="Holt S."/>
            <person name="Cochrane G."/>
            <person name="Meng A."/>
            <person name="Brown T."/>
            <person name="Cohen L."/>
        </authorList>
    </citation>
    <scope>NUCLEOTIDE SEQUENCE</scope>
    <source>
        <strain evidence="2">CCMP1756</strain>
    </source>
</reference>
<dbReference type="EMBL" id="HBIW01025952">
    <property type="protein sequence ID" value="CAE0706948.1"/>
    <property type="molecule type" value="Transcribed_RNA"/>
</dbReference>
<feature type="compositionally biased region" description="Basic and acidic residues" evidence="1">
    <location>
        <begin position="188"/>
        <end position="216"/>
    </location>
</feature>
<evidence type="ECO:0000313" key="2">
    <source>
        <dbReference type="EMBL" id="CAE0706948.1"/>
    </source>
</evidence>
<proteinExistence type="predicted"/>